<organism evidence="1">
    <name type="scientific">Rhizophagus irregularis (strain DAOM 181602 / DAOM 197198 / MUCL 43194)</name>
    <name type="common">Arbuscular mycorrhizal fungus</name>
    <name type="synonym">Glomus intraradices</name>
    <dbReference type="NCBI Taxonomy" id="747089"/>
    <lineage>
        <taxon>Eukaryota</taxon>
        <taxon>Fungi</taxon>
        <taxon>Fungi incertae sedis</taxon>
        <taxon>Mucoromycota</taxon>
        <taxon>Glomeromycotina</taxon>
        <taxon>Glomeromycetes</taxon>
        <taxon>Glomerales</taxon>
        <taxon>Glomeraceae</taxon>
        <taxon>Rhizophagus</taxon>
    </lineage>
</organism>
<reference evidence="1" key="1">
    <citation type="submission" date="2013-07" db="EMBL/GenBank/DDBJ databases">
        <title>The genome of an arbuscular mycorrhizal fungus provides insights into the evolution of the oldest plant symbiosis.</title>
        <authorList>
            <consortium name="DOE Joint Genome Institute"/>
            <person name="Tisserant E."/>
            <person name="Malbreil M."/>
            <person name="Kuo A."/>
            <person name="Kohler A."/>
            <person name="Symeonidi A."/>
            <person name="Balestrini R."/>
            <person name="Charron P."/>
            <person name="Duensing N."/>
            <person name="Frei-dit-Frey N."/>
            <person name="Gianinazzi-Pearson V."/>
            <person name="Gilbert B."/>
            <person name="Handa Y."/>
            <person name="Hijri M."/>
            <person name="Kaul R."/>
            <person name="Kawaguchi M."/>
            <person name="Krajinski F."/>
            <person name="Lammers P."/>
            <person name="Lapierre D."/>
            <person name="Masclaux F.G."/>
            <person name="Murat C."/>
            <person name="Morin E."/>
            <person name="Ndikumana S."/>
            <person name="Pagni M."/>
            <person name="Petitpierre D."/>
            <person name="Requena N."/>
            <person name="Rosikiewicz P."/>
            <person name="Riley R."/>
            <person name="Saito K."/>
            <person name="San Clemente H."/>
            <person name="Shapiro H."/>
            <person name="van Tuinen D."/>
            <person name="Becard G."/>
            <person name="Bonfante P."/>
            <person name="Paszkowski U."/>
            <person name="Shachar-Hill Y."/>
            <person name="Young J.P."/>
            <person name="Sanders I.R."/>
            <person name="Henrissat B."/>
            <person name="Rensing S.A."/>
            <person name="Grigoriev I.V."/>
            <person name="Corradi N."/>
            <person name="Roux C."/>
            <person name="Martin F."/>
        </authorList>
    </citation>
    <scope>NUCLEOTIDE SEQUENCE</scope>
    <source>
        <strain evidence="1">DAOM 197198</strain>
    </source>
</reference>
<accession>U9T9S4</accession>
<dbReference type="HOGENOM" id="CLU_3143763_0_0_1"/>
<name>U9T9S4_RHIID</name>
<sequence length="49" mass="5671">MPFTLFNIKLINLLISNPLKLSEDFPINVSFLLLFKSLCFKVHSNFLSL</sequence>
<dbReference type="AlphaFoldDB" id="U9T9S4"/>
<proteinExistence type="predicted"/>
<evidence type="ECO:0000313" key="1">
    <source>
        <dbReference type="EMBL" id="ESA04905.1"/>
    </source>
</evidence>
<dbReference type="EMBL" id="KI293796">
    <property type="protein sequence ID" value="ESA04905.1"/>
    <property type="molecule type" value="Genomic_DNA"/>
</dbReference>
<protein>
    <submittedName>
        <fullName evidence="1">Uncharacterized protein</fullName>
    </submittedName>
</protein>
<gene>
    <name evidence="1" type="ORF">GLOINDRAFT_36261</name>
</gene>